<dbReference type="InterPro" id="IPR003018">
    <property type="entry name" value="GAF"/>
</dbReference>
<evidence type="ECO:0000259" key="11">
    <source>
        <dbReference type="PROSITE" id="PS50110"/>
    </source>
</evidence>
<evidence type="ECO:0000259" key="13">
    <source>
        <dbReference type="PROSITE" id="PS50113"/>
    </source>
</evidence>
<feature type="domain" description="PAS" evidence="12">
    <location>
        <begin position="14"/>
        <end position="84"/>
    </location>
</feature>
<comment type="caution">
    <text evidence="14">The sequence shown here is derived from an EMBL/GenBank/DDBJ whole genome shotgun (WGS) entry which is preliminary data.</text>
</comment>
<evidence type="ECO:0000313" key="15">
    <source>
        <dbReference type="Proteomes" id="UP000318199"/>
    </source>
</evidence>
<dbReference type="SUPFAM" id="SSF55781">
    <property type="entry name" value="GAF domain-like"/>
    <property type="match status" value="1"/>
</dbReference>
<name>A0A562ZLV0_9BURK</name>
<dbReference type="RefSeq" id="WP_145894731.1">
    <property type="nucleotide sequence ID" value="NZ_VOBQ01000015.1"/>
</dbReference>
<dbReference type="GO" id="GO:0005886">
    <property type="term" value="C:plasma membrane"/>
    <property type="evidence" value="ECO:0007669"/>
    <property type="project" value="UniProtKB-SubCell"/>
</dbReference>
<dbReference type="Gene3D" id="3.30.450.20">
    <property type="entry name" value="PAS domain"/>
    <property type="match status" value="1"/>
</dbReference>
<evidence type="ECO:0000256" key="1">
    <source>
        <dbReference type="ARBA" id="ARBA00000085"/>
    </source>
</evidence>
<keyword evidence="4 9" id="KW-0597">Phosphoprotein</keyword>
<dbReference type="SUPFAM" id="SSF47384">
    <property type="entry name" value="Homodimeric domain of signal transducing histidine kinase"/>
    <property type="match status" value="1"/>
</dbReference>
<dbReference type="EC" id="2.7.13.3" evidence="3"/>
<proteinExistence type="predicted"/>
<evidence type="ECO:0000313" key="14">
    <source>
        <dbReference type="EMBL" id="TWO69473.1"/>
    </source>
</evidence>
<feature type="modified residue" description="4-aspartylphosphate" evidence="9">
    <location>
        <position position="608"/>
    </location>
</feature>
<evidence type="ECO:0000259" key="12">
    <source>
        <dbReference type="PROSITE" id="PS50112"/>
    </source>
</evidence>
<dbReference type="Gene3D" id="3.30.565.10">
    <property type="entry name" value="Histidine kinase-like ATPase, C-terminal domain"/>
    <property type="match status" value="1"/>
</dbReference>
<evidence type="ECO:0000256" key="3">
    <source>
        <dbReference type="ARBA" id="ARBA00012438"/>
    </source>
</evidence>
<evidence type="ECO:0000256" key="4">
    <source>
        <dbReference type="ARBA" id="ARBA00022553"/>
    </source>
</evidence>
<dbReference type="InterPro" id="IPR035965">
    <property type="entry name" value="PAS-like_dom_sf"/>
</dbReference>
<dbReference type="InterPro" id="IPR036890">
    <property type="entry name" value="HATPase_C_sf"/>
</dbReference>
<dbReference type="PROSITE" id="PS50112">
    <property type="entry name" value="PAS"/>
    <property type="match status" value="1"/>
</dbReference>
<dbReference type="PROSITE" id="PS50109">
    <property type="entry name" value="HIS_KIN"/>
    <property type="match status" value="1"/>
</dbReference>
<reference evidence="14 15" key="1">
    <citation type="submission" date="2019-07" db="EMBL/GenBank/DDBJ databases">
        <title>Caenimonas sedimenti sp. nov., isolated from activated sludge.</title>
        <authorList>
            <person name="Xu J."/>
        </authorList>
    </citation>
    <scope>NUCLEOTIDE SEQUENCE [LARGE SCALE GENOMIC DNA]</scope>
    <source>
        <strain evidence="14 15">HX-9-20</strain>
    </source>
</reference>
<dbReference type="SMART" id="SM00065">
    <property type="entry name" value="GAF"/>
    <property type="match status" value="1"/>
</dbReference>
<dbReference type="InterPro" id="IPR005467">
    <property type="entry name" value="His_kinase_dom"/>
</dbReference>
<evidence type="ECO:0000256" key="5">
    <source>
        <dbReference type="ARBA" id="ARBA00022679"/>
    </source>
</evidence>
<dbReference type="InterPro" id="IPR004358">
    <property type="entry name" value="Sig_transdc_His_kin-like_C"/>
</dbReference>
<dbReference type="Pfam" id="PF00072">
    <property type="entry name" value="Response_reg"/>
    <property type="match status" value="1"/>
</dbReference>
<dbReference type="AlphaFoldDB" id="A0A562ZLV0"/>
<dbReference type="Pfam" id="PF01590">
    <property type="entry name" value="GAF"/>
    <property type="match status" value="1"/>
</dbReference>
<dbReference type="GO" id="GO:0000155">
    <property type="term" value="F:phosphorelay sensor kinase activity"/>
    <property type="evidence" value="ECO:0007669"/>
    <property type="project" value="InterPro"/>
</dbReference>
<protein>
    <recommendedName>
        <fullName evidence="3">histidine kinase</fullName>
        <ecNumber evidence="3">2.7.13.3</ecNumber>
    </recommendedName>
</protein>
<dbReference type="CDD" id="cd00082">
    <property type="entry name" value="HisKA"/>
    <property type="match status" value="1"/>
</dbReference>
<dbReference type="PRINTS" id="PR00344">
    <property type="entry name" value="BCTRLSENSOR"/>
</dbReference>
<dbReference type="Pfam" id="PF08447">
    <property type="entry name" value="PAS_3"/>
    <property type="match status" value="1"/>
</dbReference>
<dbReference type="CDD" id="cd16922">
    <property type="entry name" value="HATPase_EvgS-ArcB-TorS-like"/>
    <property type="match status" value="1"/>
</dbReference>
<dbReference type="SMART" id="SM00448">
    <property type="entry name" value="REC"/>
    <property type="match status" value="1"/>
</dbReference>
<gene>
    <name evidence="14" type="ORF">FN976_19500</name>
</gene>
<dbReference type="InterPro" id="IPR003594">
    <property type="entry name" value="HATPase_dom"/>
</dbReference>
<dbReference type="Gene3D" id="3.30.450.40">
    <property type="match status" value="1"/>
</dbReference>
<evidence type="ECO:0000256" key="2">
    <source>
        <dbReference type="ARBA" id="ARBA00004429"/>
    </source>
</evidence>
<evidence type="ECO:0000256" key="7">
    <source>
        <dbReference type="ARBA" id="ARBA00023012"/>
    </source>
</evidence>
<accession>A0A562ZLV0</accession>
<evidence type="ECO:0000259" key="10">
    <source>
        <dbReference type="PROSITE" id="PS50109"/>
    </source>
</evidence>
<dbReference type="InterPro" id="IPR036097">
    <property type="entry name" value="HisK_dim/P_sf"/>
</dbReference>
<dbReference type="InterPro" id="IPR011006">
    <property type="entry name" value="CheY-like_superfamily"/>
</dbReference>
<dbReference type="CDD" id="cd17580">
    <property type="entry name" value="REC_2_DhkD-like"/>
    <property type="match status" value="1"/>
</dbReference>
<dbReference type="SUPFAM" id="SSF55785">
    <property type="entry name" value="PYP-like sensor domain (PAS domain)"/>
    <property type="match status" value="1"/>
</dbReference>
<keyword evidence="8" id="KW-0472">Membrane</keyword>
<feature type="domain" description="Response regulatory" evidence="11">
    <location>
        <begin position="559"/>
        <end position="675"/>
    </location>
</feature>
<dbReference type="PANTHER" id="PTHR43547:SF2">
    <property type="entry name" value="HYBRID SIGNAL TRANSDUCTION HISTIDINE KINASE C"/>
    <property type="match status" value="1"/>
</dbReference>
<dbReference type="Pfam" id="PF02518">
    <property type="entry name" value="HATPase_c"/>
    <property type="match status" value="1"/>
</dbReference>
<feature type="domain" description="PAC" evidence="13">
    <location>
        <begin position="87"/>
        <end position="138"/>
    </location>
</feature>
<dbReference type="Proteomes" id="UP000318199">
    <property type="component" value="Unassembled WGS sequence"/>
</dbReference>
<dbReference type="EMBL" id="VOBQ01000015">
    <property type="protein sequence ID" value="TWO69473.1"/>
    <property type="molecule type" value="Genomic_DNA"/>
</dbReference>
<dbReference type="PROSITE" id="PS50110">
    <property type="entry name" value="RESPONSE_REGULATORY"/>
    <property type="match status" value="1"/>
</dbReference>
<dbReference type="NCBIfam" id="TIGR00229">
    <property type="entry name" value="sensory_box"/>
    <property type="match status" value="1"/>
</dbReference>
<dbReference type="InterPro" id="IPR003661">
    <property type="entry name" value="HisK_dim/P_dom"/>
</dbReference>
<dbReference type="CDD" id="cd00130">
    <property type="entry name" value="PAS"/>
    <property type="match status" value="1"/>
</dbReference>
<comment type="catalytic activity">
    <reaction evidence="1">
        <text>ATP + protein L-histidine = ADP + protein N-phospho-L-histidine.</text>
        <dbReference type="EC" id="2.7.13.3"/>
    </reaction>
</comment>
<dbReference type="Gene3D" id="1.10.287.130">
    <property type="match status" value="1"/>
</dbReference>
<dbReference type="SMART" id="SM00086">
    <property type="entry name" value="PAC"/>
    <property type="match status" value="1"/>
</dbReference>
<dbReference type="PROSITE" id="PS50113">
    <property type="entry name" value="PAC"/>
    <property type="match status" value="1"/>
</dbReference>
<dbReference type="InterPro" id="IPR029016">
    <property type="entry name" value="GAF-like_dom_sf"/>
</dbReference>
<dbReference type="FunFam" id="3.30.450.20:FF:000099">
    <property type="entry name" value="Sensory box sensor histidine kinase"/>
    <property type="match status" value="1"/>
</dbReference>
<dbReference type="SMART" id="SM00387">
    <property type="entry name" value="HATPase_c"/>
    <property type="match status" value="1"/>
</dbReference>
<sequence>MSSTDPQQSDPNAALDRLQALAANTSTVIWHTAPDGTVSQRNISWATFTGQREDEYVGFGWLDAVHPDDRPAVAEAWDAATRGTALFEFGYRLRRHDGTYRSMLAQGTPVMDAGTVREWVGVCVDVTAARQAEVALRESELRLRFLDRLGQATRALTDPVEVMAVTARTLGEYLGATRCAYADVEADSNRFTIRNDWTAEGVPSSAGVYSLDLFGPQATTNLRRGEHLVVRDVDRELGDEGGGRMFNAIGIKAIICAGLVKQGQLVAMMAVHQSVPRDWTPAEIALVAEVVDRSWAHVERVRSHAMLREQDTRKDEFLATLAHELRNPLAPIKYALALLRRSSDAARVANAQDVIDRQVTQMARLIDDLLDLSRINRGLIQLQLEDTPLDAVLRQAVEVARPAVEEARHDLQVQLPPPDVRVHADATRLVQMVGNLLGNAAKYTPDGGRIRLAAWRDGQEAVIEVADNGIGIPPDQQGKLFQMFSQLQHSAARAKGGLGIGLSLVRTLAQLHGGSVSVASEGLDEGSTFTVRLPLVEAMPAAGSAEAAAQQDTPAGLTRVLVVEDNRDGRESLVTLLELLGYAVDSAGDGGEAVEVARRFEPDVVLLDLGLPVQDGFAVCRALRADPRLRTARIIALTGWGTDADRQKTSEAGFDAHLTKPVEPDALQACIALTAVAPAPVG</sequence>
<dbReference type="SUPFAM" id="SSF55874">
    <property type="entry name" value="ATPase domain of HSP90 chaperone/DNA topoisomerase II/histidine kinase"/>
    <property type="match status" value="1"/>
</dbReference>
<dbReference type="SMART" id="SM00388">
    <property type="entry name" value="HisKA"/>
    <property type="match status" value="1"/>
</dbReference>
<evidence type="ECO:0000256" key="9">
    <source>
        <dbReference type="PROSITE-ProRule" id="PRU00169"/>
    </source>
</evidence>
<dbReference type="InterPro" id="IPR000014">
    <property type="entry name" value="PAS"/>
</dbReference>
<dbReference type="PANTHER" id="PTHR43547">
    <property type="entry name" value="TWO-COMPONENT HISTIDINE KINASE"/>
    <property type="match status" value="1"/>
</dbReference>
<dbReference type="Pfam" id="PF00512">
    <property type="entry name" value="HisKA"/>
    <property type="match status" value="1"/>
</dbReference>
<dbReference type="Gene3D" id="3.40.50.2300">
    <property type="match status" value="1"/>
</dbReference>
<dbReference type="SUPFAM" id="SSF52172">
    <property type="entry name" value="CheY-like"/>
    <property type="match status" value="1"/>
</dbReference>
<dbReference type="FunFam" id="1.10.287.130:FF:000001">
    <property type="entry name" value="Two-component sensor histidine kinase"/>
    <property type="match status" value="1"/>
</dbReference>
<evidence type="ECO:0000256" key="8">
    <source>
        <dbReference type="ARBA" id="ARBA00023136"/>
    </source>
</evidence>
<keyword evidence="7" id="KW-0902">Two-component regulatory system</keyword>
<dbReference type="FunFam" id="3.30.565.10:FF:000006">
    <property type="entry name" value="Sensor histidine kinase WalK"/>
    <property type="match status" value="1"/>
</dbReference>
<keyword evidence="5" id="KW-0808">Transferase</keyword>
<comment type="subcellular location">
    <subcellularLocation>
        <location evidence="2">Cell inner membrane</location>
        <topology evidence="2">Multi-pass membrane protein</topology>
    </subcellularLocation>
</comment>
<dbReference type="InterPro" id="IPR000700">
    <property type="entry name" value="PAS-assoc_C"/>
</dbReference>
<dbReference type="InterPro" id="IPR013655">
    <property type="entry name" value="PAS_fold_3"/>
</dbReference>
<evidence type="ECO:0000256" key="6">
    <source>
        <dbReference type="ARBA" id="ARBA00022777"/>
    </source>
</evidence>
<dbReference type="InterPro" id="IPR001789">
    <property type="entry name" value="Sig_transdc_resp-reg_receiver"/>
</dbReference>
<keyword evidence="6" id="KW-0418">Kinase</keyword>
<organism evidence="14 15">
    <name type="scientific">Caenimonas sedimenti</name>
    <dbReference type="NCBI Taxonomy" id="2596921"/>
    <lineage>
        <taxon>Bacteria</taxon>
        <taxon>Pseudomonadati</taxon>
        <taxon>Pseudomonadota</taxon>
        <taxon>Betaproteobacteria</taxon>
        <taxon>Burkholderiales</taxon>
        <taxon>Comamonadaceae</taxon>
        <taxon>Caenimonas</taxon>
    </lineage>
</organism>
<feature type="domain" description="Histidine kinase" evidence="10">
    <location>
        <begin position="320"/>
        <end position="537"/>
    </location>
</feature>
<dbReference type="SMART" id="SM00091">
    <property type="entry name" value="PAS"/>
    <property type="match status" value="1"/>
</dbReference>
<dbReference type="InterPro" id="IPR001610">
    <property type="entry name" value="PAC"/>
</dbReference>
<keyword evidence="15" id="KW-1185">Reference proteome</keyword>
<dbReference type="OrthoDB" id="8552871at2"/>